<sequence>MRSDVFETDGARLYHEVRGSGPPLLMISGAGGDAGYYSGVAEELADAFTVITYDRRGNSRSTGRCAEPMDLAQQAADARRLIESVAGGRALVFGNSGGAIIGLTLAALHPQVLTGLVAHEPPAVNVLPEGDPERGFFSNMAALYAESGAPAAGRRFARTTRGEGTYRWPDDLWERFLGNQDHLFGTEGPGFAAFHPDEAALKAAPFPIVLGAGACDRGAYYARPSAEIARRIGVPWAEFPGIHMEFLRDPATFAAALRALATQMLSREGQVPTEWVNGHTPGAEHAHGSREHRG</sequence>
<dbReference type="Pfam" id="PF00561">
    <property type="entry name" value="Abhydrolase_1"/>
    <property type="match status" value="1"/>
</dbReference>
<keyword evidence="4" id="KW-1185">Reference proteome</keyword>
<name>A0ABU3ALK8_9ACTN</name>
<dbReference type="RefSeq" id="WP_311572588.1">
    <property type="nucleotide sequence ID" value="NZ_JAVRFH010000010.1"/>
</dbReference>
<dbReference type="Gene3D" id="3.40.50.1820">
    <property type="entry name" value="alpha/beta hydrolase"/>
    <property type="match status" value="1"/>
</dbReference>
<dbReference type="InterPro" id="IPR050471">
    <property type="entry name" value="AB_hydrolase"/>
</dbReference>
<feature type="region of interest" description="Disordered" evidence="1">
    <location>
        <begin position="273"/>
        <end position="294"/>
    </location>
</feature>
<keyword evidence="3" id="KW-0378">Hydrolase</keyword>
<dbReference type="Proteomes" id="UP001180724">
    <property type="component" value="Unassembled WGS sequence"/>
</dbReference>
<evidence type="ECO:0000256" key="1">
    <source>
        <dbReference type="SAM" id="MobiDB-lite"/>
    </source>
</evidence>
<evidence type="ECO:0000313" key="3">
    <source>
        <dbReference type="EMBL" id="MDT0611076.1"/>
    </source>
</evidence>
<proteinExistence type="predicted"/>
<gene>
    <name evidence="3" type="ORF">RM812_12685</name>
</gene>
<dbReference type="GO" id="GO:0016787">
    <property type="term" value="F:hydrolase activity"/>
    <property type="evidence" value="ECO:0007669"/>
    <property type="project" value="UniProtKB-KW"/>
</dbReference>
<evidence type="ECO:0000313" key="4">
    <source>
        <dbReference type="Proteomes" id="UP001180724"/>
    </source>
</evidence>
<protein>
    <submittedName>
        <fullName evidence="3">Alpha/beta hydrolase</fullName>
    </submittedName>
</protein>
<dbReference type="EMBL" id="JAVRFH010000010">
    <property type="protein sequence ID" value="MDT0611076.1"/>
    <property type="molecule type" value="Genomic_DNA"/>
</dbReference>
<accession>A0ABU3ALK8</accession>
<feature type="domain" description="AB hydrolase-1" evidence="2">
    <location>
        <begin position="22"/>
        <end position="174"/>
    </location>
</feature>
<dbReference type="InterPro" id="IPR029058">
    <property type="entry name" value="AB_hydrolase_fold"/>
</dbReference>
<dbReference type="PANTHER" id="PTHR43433">
    <property type="entry name" value="HYDROLASE, ALPHA/BETA FOLD FAMILY PROTEIN"/>
    <property type="match status" value="1"/>
</dbReference>
<dbReference type="InterPro" id="IPR000073">
    <property type="entry name" value="AB_hydrolase_1"/>
</dbReference>
<comment type="caution">
    <text evidence="3">The sequence shown here is derived from an EMBL/GenBank/DDBJ whole genome shotgun (WGS) entry which is preliminary data.</text>
</comment>
<feature type="compositionally biased region" description="Basic and acidic residues" evidence="1">
    <location>
        <begin position="282"/>
        <end position="294"/>
    </location>
</feature>
<organism evidence="3 4">
    <name type="scientific">Streptomyces lancefieldiae</name>
    <dbReference type="NCBI Taxonomy" id="3075520"/>
    <lineage>
        <taxon>Bacteria</taxon>
        <taxon>Bacillati</taxon>
        <taxon>Actinomycetota</taxon>
        <taxon>Actinomycetes</taxon>
        <taxon>Kitasatosporales</taxon>
        <taxon>Streptomycetaceae</taxon>
        <taxon>Streptomyces</taxon>
    </lineage>
</organism>
<evidence type="ECO:0000259" key="2">
    <source>
        <dbReference type="Pfam" id="PF00561"/>
    </source>
</evidence>
<reference evidence="3" key="1">
    <citation type="submission" date="2024-05" db="EMBL/GenBank/DDBJ databases">
        <title>30 novel species of actinomycetes from the DSMZ collection.</title>
        <authorList>
            <person name="Nouioui I."/>
        </authorList>
    </citation>
    <scope>NUCLEOTIDE SEQUENCE</scope>
    <source>
        <strain evidence="3">DSM 40712</strain>
    </source>
</reference>
<dbReference type="SUPFAM" id="SSF53474">
    <property type="entry name" value="alpha/beta-Hydrolases"/>
    <property type="match status" value="1"/>
</dbReference>
<dbReference type="PANTHER" id="PTHR43433:SF5">
    <property type="entry name" value="AB HYDROLASE-1 DOMAIN-CONTAINING PROTEIN"/>
    <property type="match status" value="1"/>
</dbReference>